<keyword evidence="1" id="KW-0175">Coiled coil</keyword>
<dbReference type="RefSeq" id="WP_359885576.1">
    <property type="nucleotide sequence ID" value="NZ_JBEYHT010000105.1"/>
</dbReference>
<evidence type="ECO:0000256" key="2">
    <source>
        <dbReference type="SAM" id="MobiDB-lite"/>
    </source>
</evidence>
<dbReference type="EMBL" id="AP017424">
    <property type="protein sequence ID" value="BAU84721.1"/>
    <property type="molecule type" value="Genomic_DNA"/>
</dbReference>
<dbReference type="NCBIfam" id="NF041213">
    <property type="entry name" value="plasmid_TraA"/>
    <property type="match status" value="1"/>
</dbReference>
<evidence type="ECO:0000313" key="4">
    <source>
        <dbReference type="Proteomes" id="UP000217676"/>
    </source>
</evidence>
<dbReference type="KEGG" id="slau:SLA_3819"/>
<gene>
    <name evidence="3" type="ORF">SLA_3819</name>
</gene>
<feature type="compositionally biased region" description="Polar residues" evidence="2">
    <location>
        <begin position="1"/>
        <end position="17"/>
    </location>
</feature>
<reference evidence="3 4" key="1">
    <citation type="journal article" date="2016" name="Genome Announc.">
        <title>Complete Genome Sequence of Thiostrepton-Producing Streptomyces laurentii ATCC 31255.</title>
        <authorList>
            <person name="Doi K."/>
            <person name="Fujino Y."/>
            <person name="Nagayoshi Y."/>
            <person name="Ohshima T."/>
            <person name="Ogata S."/>
        </authorList>
    </citation>
    <scope>NUCLEOTIDE SEQUENCE [LARGE SCALE GENOMIC DNA]</scope>
    <source>
        <strain evidence="3 4">ATCC 31255</strain>
    </source>
</reference>
<accession>A0A160P2C8</accession>
<protein>
    <submittedName>
        <fullName evidence="3">Sporulation-related protein</fullName>
    </submittedName>
</protein>
<proteinExistence type="predicted"/>
<dbReference type="AlphaFoldDB" id="A0A160P2C8"/>
<feature type="region of interest" description="Disordered" evidence="2">
    <location>
        <begin position="71"/>
        <end position="92"/>
    </location>
</feature>
<keyword evidence="4" id="KW-1185">Reference proteome</keyword>
<feature type="coiled-coil region" evidence="1">
    <location>
        <begin position="149"/>
        <end position="176"/>
    </location>
</feature>
<name>A0A160P2C8_STRLU</name>
<dbReference type="InterPro" id="IPR053789">
    <property type="entry name" value="TraA-like"/>
</dbReference>
<sequence>MASNSNRVHNFRQQQADQPLRPPRQTRPRSDQNDNKSDKFANLGAGLGGFVGAMGGSFVPPVSVTVNSTKNVNRSNGGARRPHAQALMPDPDFSSPAQVRNYCNTLRAAAVALSIEVSMGAEILKGVLGQVPDPEGRIAGSRIRAAKVARKLQKSADELRNAAKLAAATYAAFQQEYQEEINRVRHRARPRQTPRMDWTQQ</sequence>
<feature type="region of interest" description="Disordered" evidence="2">
    <location>
        <begin position="1"/>
        <end position="41"/>
    </location>
</feature>
<feature type="compositionally biased region" description="Basic and acidic residues" evidence="2">
    <location>
        <begin position="28"/>
        <end position="39"/>
    </location>
</feature>
<evidence type="ECO:0000256" key="1">
    <source>
        <dbReference type="SAM" id="Coils"/>
    </source>
</evidence>
<evidence type="ECO:0000313" key="3">
    <source>
        <dbReference type="EMBL" id="BAU84721.1"/>
    </source>
</evidence>
<organism evidence="3 4">
    <name type="scientific">Streptomyces laurentii</name>
    <dbReference type="NCBI Taxonomy" id="39478"/>
    <lineage>
        <taxon>Bacteria</taxon>
        <taxon>Bacillati</taxon>
        <taxon>Actinomycetota</taxon>
        <taxon>Actinomycetes</taxon>
        <taxon>Kitasatosporales</taxon>
        <taxon>Streptomycetaceae</taxon>
        <taxon>Streptomyces</taxon>
    </lineage>
</organism>
<dbReference type="Proteomes" id="UP000217676">
    <property type="component" value="Chromosome"/>
</dbReference>